<proteinExistence type="predicted"/>
<dbReference type="Proteomes" id="UP000231276">
    <property type="component" value="Unassembled WGS sequence"/>
</dbReference>
<evidence type="ECO:0000313" key="4">
    <source>
        <dbReference type="Proteomes" id="UP000231276"/>
    </source>
</evidence>
<feature type="domain" description="Glycosyl transferase family 1" evidence="1">
    <location>
        <begin position="196"/>
        <end position="353"/>
    </location>
</feature>
<organism evidence="3 4">
    <name type="scientific">Candidatus Campbellbacteria bacterium CG22_combo_CG10-13_8_21_14_all_43_18</name>
    <dbReference type="NCBI Taxonomy" id="1974530"/>
    <lineage>
        <taxon>Bacteria</taxon>
        <taxon>Candidatus Campbelliibacteriota</taxon>
    </lineage>
</organism>
<feature type="domain" description="Glycosyltransferase subfamily 4-like N-terminal" evidence="2">
    <location>
        <begin position="17"/>
        <end position="183"/>
    </location>
</feature>
<evidence type="ECO:0000313" key="3">
    <source>
        <dbReference type="EMBL" id="PIP86283.1"/>
    </source>
</evidence>
<dbReference type="AlphaFoldDB" id="A0A2H0DVT3"/>
<evidence type="ECO:0008006" key="5">
    <source>
        <dbReference type="Google" id="ProtNLM"/>
    </source>
</evidence>
<protein>
    <recommendedName>
        <fullName evidence="5">Glycosyltransferase family 1 protein</fullName>
    </recommendedName>
</protein>
<dbReference type="SUPFAM" id="SSF53756">
    <property type="entry name" value="UDP-Glycosyltransferase/glycogen phosphorylase"/>
    <property type="match status" value="1"/>
</dbReference>
<accession>A0A2H0DVT3</accession>
<dbReference type="Pfam" id="PF13439">
    <property type="entry name" value="Glyco_transf_4"/>
    <property type="match status" value="1"/>
</dbReference>
<name>A0A2H0DVT3_9BACT</name>
<dbReference type="InterPro" id="IPR028098">
    <property type="entry name" value="Glyco_trans_4-like_N"/>
</dbReference>
<dbReference type="PANTHER" id="PTHR45947">
    <property type="entry name" value="SULFOQUINOVOSYL TRANSFERASE SQD2"/>
    <property type="match status" value="1"/>
</dbReference>
<dbReference type="Pfam" id="PF00534">
    <property type="entry name" value="Glycos_transf_1"/>
    <property type="match status" value="1"/>
</dbReference>
<evidence type="ECO:0000259" key="2">
    <source>
        <dbReference type="Pfam" id="PF13439"/>
    </source>
</evidence>
<dbReference type="InterPro" id="IPR001296">
    <property type="entry name" value="Glyco_trans_1"/>
</dbReference>
<sequence>MPSKRKKIIYIVTKTVVGGAQKYVFDLATSLSPDNFDVLVASGKIGALNKRLENFGIRTQKINRMERDIKIFSELLVLSGLLKLFLKEKPDIIHLNSSKASGLGAFAARVYQLFALNRNLKIIFTVHGWAFNEARFNNKIIRFLSWLSAFLSTKTIVISKQNLEEAVKWPFVKNKFCLIYNGIKKIDFKDRESSRKFLSKITGVSAEKPWLVTIAELHKNKGLEYLIGAVARLEKKPAVFVIGEGEERNNLEELIKKLFLEKDVFLMGSVENASSLLKAFDIFILTSIKEGLPYTILEAGLSELPVIASKIPGIVDIINEKNGVLTEAKDPEKIAGEIQDLLKNRKKMAQLGAHLRETVRKKFPFQKMEEKTLSLYL</sequence>
<dbReference type="Gene3D" id="3.40.50.2000">
    <property type="entry name" value="Glycogen Phosphorylase B"/>
    <property type="match status" value="2"/>
</dbReference>
<gene>
    <name evidence="3" type="ORF">COW82_02825</name>
</gene>
<dbReference type="GO" id="GO:0016757">
    <property type="term" value="F:glycosyltransferase activity"/>
    <property type="evidence" value="ECO:0007669"/>
    <property type="project" value="InterPro"/>
</dbReference>
<comment type="caution">
    <text evidence="3">The sequence shown here is derived from an EMBL/GenBank/DDBJ whole genome shotgun (WGS) entry which is preliminary data.</text>
</comment>
<dbReference type="PANTHER" id="PTHR45947:SF3">
    <property type="entry name" value="SULFOQUINOVOSYL TRANSFERASE SQD2"/>
    <property type="match status" value="1"/>
</dbReference>
<dbReference type="InterPro" id="IPR050194">
    <property type="entry name" value="Glycosyltransferase_grp1"/>
</dbReference>
<reference evidence="3 4" key="1">
    <citation type="submission" date="2017-09" db="EMBL/GenBank/DDBJ databases">
        <title>Depth-based differentiation of microbial function through sediment-hosted aquifers and enrichment of novel symbionts in the deep terrestrial subsurface.</title>
        <authorList>
            <person name="Probst A.J."/>
            <person name="Ladd B."/>
            <person name="Jarett J.K."/>
            <person name="Geller-Mcgrath D.E."/>
            <person name="Sieber C.M."/>
            <person name="Emerson J.B."/>
            <person name="Anantharaman K."/>
            <person name="Thomas B.C."/>
            <person name="Malmstrom R."/>
            <person name="Stieglmeier M."/>
            <person name="Klingl A."/>
            <person name="Woyke T."/>
            <person name="Ryan C.M."/>
            <person name="Banfield J.F."/>
        </authorList>
    </citation>
    <scope>NUCLEOTIDE SEQUENCE [LARGE SCALE GENOMIC DNA]</scope>
    <source>
        <strain evidence="3">CG22_combo_CG10-13_8_21_14_all_43_18</strain>
    </source>
</reference>
<dbReference type="EMBL" id="PCTS01000039">
    <property type="protein sequence ID" value="PIP86283.1"/>
    <property type="molecule type" value="Genomic_DNA"/>
</dbReference>
<evidence type="ECO:0000259" key="1">
    <source>
        <dbReference type="Pfam" id="PF00534"/>
    </source>
</evidence>